<gene>
    <name evidence="9" type="ORF">TrST_g11011</name>
</gene>
<evidence type="ECO:0008006" key="11">
    <source>
        <dbReference type="Google" id="ProtNLM"/>
    </source>
</evidence>
<feature type="domain" description="DNA2/NAM7 helicase-like C-terminal" evidence="8">
    <location>
        <begin position="670"/>
        <end position="866"/>
    </location>
</feature>
<dbReference type="Proteomes" id="UP001165085">
    <property type="component" value="Unassembled WGS sequence"/>
</dbReference>
<dbReference type="AlphaFoldDB" id="A0A9W7DR60"/>
<dbReference type="Pfam" id="PF13087">
    <property type="entry name" value="AAA_12"/>
    <property type="match status" value="1"/>
</dbReference>
<feature type="region of interest" description="Disordered" evidence="5">
    <location>
        <begin position="52"/>
        <end position="153"/>
    </location>
</feature>
<keyword evidence="1" id="KW-0547">Nucleotide-binding</keyword>
<dbReference type="InterPro" id="IPR047187">
    <property type="entry name" value="SF1_C_Upf1"/>
</dbReference>
<dbReference type="GO" id="GO:0004386">
    <property type="term" value="F:helicase activity"/>
    <property type="evidence" value="ECO:0007669"/>
    <property type="project" value="UniProtKB-KW"/>
</dbReference>
<keyword evidence="3" id="KW-0347">Helicase</keyword>
<evidence type="ECO:0000259" key="8">
    <source>
        <dbReference type="Pfam" id="PF13087"/>
    </source>
</evidence>
<evidence type="ECO:0000256" key="4">
    <source>
        <dbReference type="ARBA" id="ARBA00022840"/>
    </source>
</evidence>
<keyword evidence="4" id="KW-0067">ATP-binding</keyword>
<feature type="signal peptide" evidence="6">
    <location>
        <begin position="1"/>
        <end position="20"/>
    </location>
</feature>
<name>A0A9W7DR60_9STRA</name>
<evidence type="ECO:0000256" key="3">
    <source>
        <dbReference type="ARBA" id="ARBA00022806"/>
    </source>
</evidence>
<dbReference type="SUPFAM" id="SSF52540">
    <property type="entry name" value="P-loop containing nucleoside triphosphate hydrolases"/>
    <property type="match status" value="1"/>
</dbReference>
<dbReference type="InterPro" id="IPR045055">
    <property type="entry name" value="DNA2/NAM7-like"/>
</dbReference>
<dbReference type="GO" id="GO:0005694">
    <property type="term" value="C:chromosome"/>
    <property type="evidence" value="ECO:0007669"/>
    <property type="project" value="UniProtKB-ARBA"/>
</dbReference>
<keyword evidence="6" id="KW-0732">Signal</keyword>
<dbReference type="CDD" id="cd18808">
    <property type="entry name" value="SF1_C_Upf1"/>
    <property type="match status" value="1"/>
</dbReference>
<evidence type="ECO:0000313" key="9">
    <source>
        <dbReference type="EMBL" id="GMH51662.1"/>
    </source>
</evidence>
<proteinExistence type="predicted"/>
<dbReference type="InterPro" id="IPR041679">
    <property type="entry name" value="DNA2/NAM7-like_C"/>
</dbReference>
<feature type="chain" id="PRO_5040887659" description="AAA+ ATPase domain-containing protein" evidence="6">
    <location>
        <begin position="21"/>
        <end position="894"/>
    </location>
</feature>
<evidence type="ECO:0000256" key="2">
    <source>
        <dbReference type="ARBA" id="ARBA00022801"/>
    </source>
</evidence>
<comment type="caution">
    <text evidence="9">The sequence shown here is derived from an EMBL/GenBank/DDBJ whole genome shotgun (WGS) entry which is preliminary data.</text>
</comment>
<feature type="compositionally biased region" description="Low complexity" evidence="5">
    <location>
        <begin position="138"/>
        <end position="149"/>
    </location>
</feature>
<dbReference type="Pfam" id="PF13086">
    <property type="entry name" value="AAA_11"/>
    <property type="match status" value="1"/>
</dbReference>
<organism evidence="9 10">
    <name type="scientific">Triparma strigata</name>
    <dbReference type="NCBI Taxonomy" id="1606541"/>
    <lineage>
        <taxon>Eukaryota</taxon>
        <taxon>Sar</taxon>
        <taxon>Stramenopiles</taxon>
        <taxon>Ochrophyta</taxon>
        <taxon>Bolidophyceae</taxon>
        <taxon>Parmales</taxon>
        <taxon>Triparmaceae</taxon>
        <taxon>Triparma</taxon>
    </lineage>
</organism>
<evidence type="ECO:0000256" key="1">
    <source>
        <dbReference type="ARBA" id="ARBA00022741"/>
    </source>
</evidence>
<dbReference type="PANTHER" id="PTHR10887">
    <property type="entry name" value="DNA2/NAM7 HELICASE FAMILY"/>
    <property type="match status" value="1"/>
</dbReference>
<dbReference type="PANTHER" id="PTHR10887:SF495">
    <property type="entry name" value="HELICASE SENATAXIN ISOFORM X1-RELATED"/>
    <property type="match status" value="1"/>
</dbReference>
<keyword evidence="10" id="KW-1185">Reference proteome</keyword>
<dbReference type="GO" id="GO:0016787">
    <property type="term" value="F:hydrolase activity"/>
    <property type="evidence" value="ECO:0007669"/>
    <property type="project" value="UniProtKB-KW"/>
</dbReference>
<evidence type="ECO:0000256" key="6">
    <source>
        <dbReference type="SAM" id="SignalP"/>
    </source>
</evidence>
<dbReference type="EMBL" id="BRXY01000005">
    <property type="protein sequence ID" value="GMH51662.1"/>
    <property type="molecule type" value="Genomic_DNA"/>
</dbReference>
<feature type="compositionally biased region" description="Basic and acidic residues" evidence="5">
    <location>
        <begin position="67"/>
        <end position="83"/>
    </location>
</feature>
<dbReference type="FunFam" id="3.40.50.300:FF:000326">
    <property type="entry name" value="P-loop containing nucleoside triphosphate hydrolase"/>
    <property type="match status" value="1"/>
</dbReference>
<keyword evidence="2" id="KW-0378">Hydrolase</keyword>
<sequence length="894" mass="98048">MKHKVVVSLLIACNFHVISSWTSSFFGSKLNSQPKSLCQNGQNSRRLTWQPSQVTGPAITGPCTDTKTTHTDIHMRKQKASDRRTRRAQRNGKELDVDDPNQQQQSSTGRSRGITKIFDDTKKKPTSPNFSKLLHPDSTQPKPTSSTRSRSSKRLALYSQINDYQTSQLTSLTSEFKYEESLILERLSSSKDLDPERPLREGEGCYDLLSSLRGELLGDHIYRLQKSDVSELFENGNGKFKPNDYSVITLQTFGLDDRLTSPVDLDSQKFEVVVSGVGPTYIDIVISDQLKFTEVFPEGSYLRIDRYFSKTSYERMCEAVKAFCDVEEEEENMRQYRDLVTGCGEGGEENNRVKEGSRFMSKPVENMNKEKAKLAYSTAQSKFPLNNSQLSAVALSLSRKLTTIIGPPGTGKTFTGCAVASGFNSLCSDTEKVLCCAYSNVGADNFARGLKNRGLRVLRIGRATAVGDDLVEDTLEFYLRKDRKWMEAMEEAKRATKNAKNSRDSNLKTLATSAVKTADAEKMKASARIMLDFDVVVSTCIGAADAAILTAMGKAENYKPDSPLTFPYLIIDEACQSLEAATLVPLTTTRCKSLVLLGDPMQLPPTVLSSSPSLETSLMERLTRSMPAPVMVTAKKDSEDSTNTYLKTVNLSNASKGKQGAKYISANAGGVLLKLQYRMHPSIAAYPSAQFYDGLLATPEALIAEREGGADVVDAVLKKIEGGVEVFGNVGIVKVESEDGVALEERSEGKDGIGEGTFKNSKEAETVAKIIATITNESKVAASDIGVITPYNGQKSLLKRIISEQTSSAGVEVNTVDGFQGREKRIIIFSAVRSNRGKKVGFLSDGRRMNVAITRAKEALIVVADTKTVGGGDRKWGEFFSWVKSNNGKSLDEI</sequence>
<dbReference type="OrthoDB" id="6513042at2759"/>
<evidence type="ECO:0000313" key="10">
    <source>
        <dbReference type="Proteomes" id="UP001165085"/>
    </source>
</evidence>
<reference evidence="10" key="1">
    <citation type="journal article" date="2023" name="Commun. Biol.">
        <title>Genome analysis of Parmales, the sister group of diatoms, reveals the evolutionary specialization of diatoms from phago-mixotrophs to photoautotrophs.</title>
        <authorList>
            <person name="Ban H."/>
            <person name="Sato S."/>
            <person name="Yoshikawa S."/>
            <person name="Yamada K."/>
            <person name="Nakamura Y."/>
            <person name="Ichinomiya M."/>
            <person name="Sato N."/>
            <person name="Blanc-Mathieu R."/>
            <person name="Endo H."/>
            <person name="Kuwata A."/>
            <person name="Ogata H."/>
        </authorList>
    </citation>
    <scope>NUCLEOTIDE SEQUENCE [LARGE SCALE GENOMIC DNA]</scope>
    <source>
        <strain evidence="10">NIES 3701</strain>
    </source>
</reference>
<feature type="domain" description="DNA2/NAM7 helicase helicase" evidence="7">
    <location>
        <begin position="385"/>
        <end position="609"/>
    </location>
</feature>
<evidence type="ECO:0000259" key="7">
    <source>
        <dbReference type="Pfam" id="PF13086"/>
    </source>
</evidence>
<evidence type="ECO:0000256" key="5">
    <source>
        <dbReference type="SAM" id="MobiDB-lite"/>
    </source>
</evidence>
<dbReference type="GO" id="GO:0005524">
    <property type="term" value="F:ATP binding"/>
    <property type="evidence" value="ECO:0007669"/>
    <property type="project" value="UniProtKB-KW"/>
</dbReference>
<dbReference type="InterPro" id="IPR027417">
    <property type="entry name" value="P-loop_NTPase"/>
</dbReference>
<dbReference type="Gene3D" id="3.40.50.300">
    <property type="entry name" value="P-loop containing nucleotide triphosphate hydrolases"/>
    <property type="match status" value="2"/>
</dbReference>
<accession>A0A9W7DR60</accession>
<dbReference type="InterPro" id="IPR041677">
    <property type="entry name" value="DNA2/NAM7_AAA_11"/>
</dbReference>
<protein>
    <recommendedName>
        <fullName evidence="11">AAA+ ATPase domain-containing protein</fullName>
    </recommendedName>
</protein>